<dbReference type="EMBL" id="JAZDUF010000001">
    <property type="protein sequence ID" value="MEE3849155.1"/>
    <property type="molecule type" value="Genomic_DNA"/>
</dbReference>
<evidence type="ECO:0000256" key="1">
    <source>
        <dbReference type="SAM" id="MobiDB-lite"/>
    </source>
</evidence>
<dbReference type="InterPro" id="IPR001242">
    <property type="entry name" value="Condensation_dom"/>
</dbReference>
<evidence type="ECO:0000313" key="4">
    <source>
        <dbReference type="Proteomes" id="UP001347146"/>
    </source>
</evidence>
<name>A0ABU7M7U2_9ACTN</name>
<dbReference type="InterPro" id="IPR023213">
    <property type="entry name" value="CAT-like_dom_sf"/>
</dbReference>
<feature type="domain" description="Condensation" evidence="2">
    <location>
        <begin position="178"/>
        <end position="401"/>
    </location>
</feature>
<keyword evidence="4" id="KW-1185">Reference proteome</keyword>
<dbReference type="Proteomes" id="UP001347146">
    <property type="component" value="Unassembled WGS sequence"/>
</dbReference>
<dbReference type="Gene3D" id="3.30.559.10">
    <property type="entry name" value="Chloramphenicol acetyltransferase-like domain"/>
    <property type="match status" value="1"/>
</dbReference>
<reference evidence="3 4" key="1">
    <citation type="submission" date="2024-01" db="EMBL/GenBank/DDBJ databases">
        <title>Draft genome sequence of Gordonia sp. LSe1-13.</title>
        <authorList>
            <person name="Suphannarot A."/>
            <person name="Mingma R."/>
        </authorList>
    </citation>
    <scope>NUCLEOTIDE SEQUENCE [LARGE SCALE GENOMIC DNA]</scope>
    <source>
        <strain evidence="3 4">LSe1-13</strain>
    </source>
</reference>
<dbReference type="RefSeq" id="WP_330430806.1">
    <property type="nucleotide sequence ID" value="NZ_JAZDUF010000001.1"/>
</dbReference>
<feature type="region of interest" description="Disordered" evidence="1">
    <location>
        <begin position="486"/>
        <end position="514"/>
    </location>
</feature>
<accession>A0ABU7M7U2</accession>
<dbReference type="PANTHER" id="PTHR45527:SF14">
    <property type="entry name" value="PLIPASTATIN SYNTHASE SUBUNIT B"/>
    <property type="match status" value="1"/>
</dbReference>
<evidence type="ECO:0000313" key="3">
    <source>
        <dbReference type="EMBL" id="MEE3849155.1"/>
    </source>
</evidence>
<dbReference type="PANTHER" id="PTHR45527">
    <property type="entry name" value="NONRIBOSOMAL PEPTIDE SYNTHETASE"/>
    <property type="match status" value="1"/>
</dbReference>
<organism evidence="3 4">
    <name type="scientific">Gordonia sesuvii</name>
    <dbReference type="NCBI Taxonomy" id="3116777"/>
    <lineage>
        <taxon>Bacteria</taxon>
        <taxon>Bacillati</taxon>
        <taxon>Actinomycetota</taxon>
        <taxon>Actinomycetes</taxon>
        <taxon>Mycobacteriales</taxon>
        <taxon>Gordoniaceae</taxon>
        <taxon>Gordonia</taxon>
    </lineage>
</organism>
<feature type="compositionally biased region" description="Basic and acidic residues" evidence="1">
    <location>
        <begin position="490"/>
        <end position="514"/>
    </location>
</feature>
<sequence>MKFTELHDYRLPGGEVTAWIPESEQPTERWPVDARGITYEHEDHLHRAVAAARKDMRQTSWLGAVFRVDRALDPAAMRRTLQQWIRRHEAFRTTVTRELPARDRDVPDAGDSPQFARRSCDPLSVSIGRVDLGPFGSDRIREHLVEFFDSRLTPLAWPHCLMATVTDAEGSEDHAARSDGFHLVFAADHSIMDAYSMLLSINELRLIYDSETLGVSPPLPEVGSHVDFSAHNRVSAADLAADHPDVRRWREFLDDASGFPRFGLAPVESHSPGERDVVSQAPAQDGWAKHVATDEQVTALNRLSRSTGHSTQTAIVAALALAYQDLTGENRLRAAMPMHTRHDRQFVESVGWFVGLGPLEVDLTHAETVVDALNAAAGGIRESKRLSRLPFPRVAQLLDTDAVPQFVISYLDLRAVPGAEDWPEWEARTLRGAARSDSEVYIWIARTPTGITVSSRYPANDVIAAQVRRLVTTACSIATAVLEDASASDADAHPRTTHDFDSGTSAGHEERRLA</sequence>
<comment type="caution">
    <text evidence="3">The sequence shown here is derived from an EMBL/GenBank/DDBJ whole genome shotgun (WGS) entry which is preliminary data.</text>
</comment>
<evidence type="ECO:0000259" key="2">
    <source>
        <dbReference type="Pfam" id="PF00668"/>
    </source>
</evidence>
<dbReference type="SUPFAM" id="SSF52777">
    <property type="entry name" value="CoA-dependent acyltransferases"/>
    <property type="match status" value="2"/>
</dbReference>
<gene>
    <name evidence="3" type="ORF">VZC37_02345</name>
</gene>
<protein>
    <submittedName>
        <fullName evidence="3">Condensation domain-containing protein</fullName>
    </submittedName>
</protein>
<dbReference type="Gene3D" id="3.30.559.30">
    <property type="entry name" value="Nonribosomal peptide synthetase, condensation domain"/>
    <property type="match status" value="1"/>
</dbReference>
<dbReference type="Pfam" id="PF00668">
    <property type="entry name" value="Condensation"/>
    <property type="match status" value="1"/>
</dbReference>
<proteinExistence type="predicted"/>